<proteinExistence type="predicted"/>
<organism evidence="2 3">
    <name type="scientific">Choiromyces venosus 120613-1</name>
    <dbReference type="NCBI Taxonomy" id="1336337"/>
    <lineage>
        <taxon>Eukaryota</taxon>
        <taxon>Fungi</taxon>
        <taxon>Dikarya</taxon>
        <taxon>Ascomycota</taxon>
        <taxon>Pezizomycotina</taxon>
        <taxon>Pezizomycetes</taxon>
        <taxon>Pezizales</taxon>
        <taxon>Tuberaceae</taxon>
        <taxon>Choiromyces</taxon>
    </lineage>
</organism>
<reference evidence="2 3" key="1">
    <citation type="journal article" date="2018" name="Nat. Ecol. Evol.">
        <title>Pezizomycetes genomes reveal the molecular basis of ectomycorrhizal truffle lifestyle.</title>
        <authorList>
            <person name="Murat C."/>
            <person name="Payen T."/>
            <person name="Noel B."/>
            <person name="Kuo A."/>
            <person name="Morin E."/>
            <person name="Chen J."/>
            <person name="Kohler A."/>
            <person name="Krizsan K."/>
            <person name="Balestrini R."/>
            <person name="Da Silva C."/>
            <person name="Montanini B."/>
            <person name="Hainaut M."/>
            <person name="Levati E."/>
            <person name="Barry K.W."/>
            <person name="Belfiori B."/>
            <person name="Cichocki N."/>
            <person name="Clum A."/>
            <person name="Dockter R.B."/>
            <person name="Fauchery L."/>
            <person name="Guy J."/>
            <person name="Iotti M."/>
            <person name="Le Tacon F."/>
            <person name="Lindquist E.A."/>
            <person name="Lipzen A."/>
            <person name="Malagnac F."/>
            <person name="Mello A."/>
            <person name="Molinier V."/>
            <person name="Miyauchi S."/>
            <person name="Poulain J."/>
            <person name="Riccioni C."/>
            <person name="Rubini A."/>
            <person name="Sitrit Y."/>
            <person name="Splivallo R."/>
            <person name="Traeger S."/>
            <person name="Wang M."/>
            <person name="Zifcakova L."/>
            <person name="Wipf D."/>
            <person name="Zambonelli A."/>
            <person name="Paolocci F."/>
            <person name="Nowrousian M."/>
            <person name="Ottonello S."/>
            <person name="Baldrian P."/>
            <person name="Spatafora J.W."/>
            <person name="Henrissat B."/>
            <person name="Nagy L.G."/>
            <person name="Aury J.M."/>
            <person name="Wincker P."/>
            <person name="Grigoriev I.V."/>
            <person name="Bonfante P."/>
            <person name="Martin F.M."/>
        </authorList>
    </citation>
    <scope>NUCLEOTIDE SEQUENCE [LARGE SCALE GENOMIC DNA]</scope>
    <source>
        <strain evidence="2 3">120613-1</strain>
    </source>
</reference>
<dbReference type="Pfam" id="PF13358">
    <property type="entry name" value="DDE_3"/>
    <property type="match status" value="1"/>
</dbReference>
<gene>
    <name evidence="2" type="ORF">L873DRAFT_1679622</name>
</gene>
<dbReference type="AlphaFoldDB" id="A0A3N4JUX6"/>
<dbReference type="GO" id="GO:0003676">
    <property type="term" value="F:nucleic acid binding"/>
    <property type="evidence" value="ECO:0007669"/>
    <property type="project" value="InterPro"/>
</dbReference>
<sequence length="129" mass="15257">EIYDQYLIPFLFSLNFPIEEIRVLEDNVRYHSTGHNQVVTSTFNIQKLPLPANSPDLNPIENAWHILKVRLWKRFTQNTWKRPSSEDELWAVMEEEWEAIDQEILDRLVDSMAGRVEAVVAVRGNHIKW</sequence>
<evidence type="ECO:0000259" key="1">
    <source>
        <dbReference type="Pfam" id="PF13358"/>
    </source>
</evidence>
<keyword evidence="3" id="KW-1185">Reference proteome</keyword>
<feature type="domain" description="Tc1-like transposase DDE" evidence="1">
    <location>
        <begin position="20"/>
        <end position="75"/>
    </location>
</feature>
<name>A0A3N4JUX6_9PEZI</name>
<feature type="non-terminal residue" evidence="2">
    <location>
        <position position="1"/>
    </location>
</feature>
<dbReference type="InterPro" id="IPR036397">
    <property type="entry name" value="RNaseH_sf"/>
</dbReference>
<protein>
    <recommendedName>
        <fullName evidence="1">Tc1-like transposase DDE domain-containing protein</fullName>
    </recommendedName>
</protein>
<dbReference type="STRING" id="1336337.A0A3N4JUX6"/>
<evidence type="ECO:0000313" key="3">
    <source>
        <dbReference type="Proteomes" id="UP000276215"/>
    </source>
</evidence>
<dbReference type="InterPro" id="IPR038717">
    <property type="entry name" value="Tc1-like_DDE_dom"/>
</dbReference>
<dbReference type="OrthoDB" id="3362128at2759"/>
<dbReference type="EMBL" id="ML120378">
    <property type="protein sequence ID" value="RPB00642.1"/>
    <property type="molecule type" value="Genomic_DNA"/>
</dbReference>
<dbReference type="Gene3D" id="3.30.420.10">
    <property type="entry name" value="Ribonuclease H-like superfamily/Ribonuclease H"/>
    <property type="match status" value="1"/>
</dbReference>
<evidence type="ECO:0000313" key="2">
    <source>
        <dbReference type="EMBL" id="RPB00642.1"/>
    </source>
</evidence>
<accession>A0A3N4JUX6</accession>
<dbReference type="Proteomes" id="UP000276215">
    <property type="component" value="Unassembled WGS sequence"/>
</dbReference>